<keyword evidence="4" id="KW-0106">Calcium</keyword>
<dbReference type="InterPro" id="IPR047995">
    <property type="entry name" value="Choice_anch_K"/>
</dbReference>
<dbReference type="Pfam" id="PF19116">
    <property type="entry name" value="DUF5801"/>
    <property type="match status" value="1"/>
</dbReference>
<dbReference type="InterPro" id="IPR001343">
    <property type="entry name" value="Hemolysn_Ca-bd"/>
</dbReference>
<dbReference type="NCBIfam" id="TIGR01965">
    <property type="entry name" value="VCBS_repeat"/>
    <property type="match status" value="1"/>
</dbReference>
<gene>
    <name evidence="8" type="ORF">C1H69_11735</name>
</gene>
<dbReference type="InterPro" id="IPR055014">
    <property type="entry name" value="BapA_Bap-like_C"/>
</dbReference>
<comment type="caution">
    <text evidence="8">The sequence shown here is derived from an EMBL/GenBank/DDBJ whole genome shotgun (WGS) entry which is preliminary data.</text>
</comment>
<keyword evidence="6" id="KW-0472">Membrane</keyword>
<dbReference type="InterPro" id="IPR010221">
    <property type="entry name" value="VCBS_dom"/>
</dbReference>
<dbReference type="InterPro" id="IPR002035">
    <property type="entry name" value="VWF_A"/>
</dbReference>
<evidence type="ECO:0000256" key="2">
    <source>
        <dbReference type="ARBA" id="ARBA00022656"/>
    </source>
</evidence>
<dbReference type="Proteomes" id="UP000235803">
    <property type="component" value="Unassembled WGS sequence"/>
</dbReference>
<evidence type="ECO:0000256" key="5">
    <source>
        <dbReference type="ARBA" id="ARBA00023026"/>
    </source>
</evidence>
<dbReference type="GO" id="GO:0016020">
    <property type="term" value="C:membrane"/>
    <property type="evidence" value="ECO:0007669"/>
    <property type="project" value="UniProtKB-SubCell"/>
</dbReference>
<dbReference type="InterPro" id="IPR018511">
    <property type="entry name" value="Hemolysin-typ_Ca-bd_CS"/>
</dbReference>
<dbReference type="Gene3D" id="2.150.10.10">
    <property type="entry name" value="Serralysin-like metalloprotease, C-terminal"/>
    <property type="match status" value="1"/>
</dbReference>
<organism evidence="8 9">
    <name type="scientific">Billgrantia endophytica</name>
    <dbReference type="NCBI Taxonomy" id="2033802"/>
    <lineage>
        <taxon>Bacteria</taxon>
        <taxon>Pseudomonadati</taxon>
        <taxon>Pseudomonadota</taxon>
        <taxon>Gammaproteobacteria</taxon>
        <taxon>Oceanospirillales</taxon>
        <taxon>Halomonadaceae</taxon>
        <taxon>Billgrantia</taxon>
    </lineage>
</organism>
<dbReference type="NCBIfam" id="NF038131">
    <property type="entry name" value="choice_anch_K"/>
    <property type="match status" value="1"/>
</dbReference>
<name>A0A2N7U372_9GAMM</name>
<dbReference type="NCBIfam" id="NF045619">
    <property type="entry name" value="adhes_GNV_Cterm"/>
    <property type="match status" value="1"/>
</dbReference>
<dbReference type="PRINTS" id="PR00313">
    <property type="entry name" value="CABNDNGRPT"/>
</dbReference>
<sequence length="2105" mass="220228">IGGIQVVASDQDGDSATATVDLTVFDDEPEVELGGQRVATEGGDVIAGTWSSDPGADSDGAERFIAFNGGVEEAFVVGQAYELDEGTLTFHENGTWTFDPGVNLDHNDKQSIQFELIKVDGDGDRASDTHRIKIKDGADPTPGDENGEGGTVALEVNERGLRESADSDKLVAQGDLTFTAGSDDIVDFAFGDTGGIHVDGLDGTLTWSLDADGNLIGNLDGAEVLKLSLAGTDPIAAQTSGTVTVSVELLGALPHDVDSLTIEGIEVVAIDRDGDVSAPGRVGVDVLDDLPTPKVDEVDLSKLDLTTFDRFAAEEGGTSDSANVGAAFLAAVTPNYGADGKGSIEISDYALAIDPTVATGLQSQGVDIVLEMDGDDVVGMAGETEVFRLSVDESGEVTLTQSAVIDHSWADGKNVEFLPEGSVTLNAVATVIDGDGDAVTIDVSAELGGSDGVVNFVDAIPEAHDSSIALEELEIPPFYANVSLALDISFSMYQDGVMGEQKEAALKLLERYEEALGAAGGEVKVQLVMIGTDATASNWGNIGMDGIAWMTIDEAKALIEAIPEYHPPGWSAQYTNYTAALNGIMDNYDGRVDEEGVQNHSYFLTDGDPAKAGSGWGGGLVEDPVPQEVLDLWHAFLESNDMLSYAIGMGDSPTAEHLQSIAYNGLTGEDHDDLLHLDIDFDDLADLLASLAPEPVSNYLDIDFGADDGHILSITVDGVTYLYDPEANDGEGAVTGGGEFNPATNELTVETNAGGTFTLDMQTGAYTYVPPESVSGGVTEEIIEFVVIDGDGDTAGATLTIDLESLPIKIDAEDNQVVGKEDTALVVKWEDFKVSGEAEGIVITDMTEAGTLQLKVGDEWVDIAEGQKITKADIEAGNLRFMPDENESGFDKYEGDGVGNKQADYAHITFKPYTGTQEGQETTLTVDIKPVADAPEVSLTVTPGEVHSEGDGAEIIKVNGGSGVPGGFDVQDGQIIKIGDGVRVWLSEGDSVPELNGGTIAYYGQGNSHGDSGYSDIFVLHPDSGYWQDGNWRAPNAVTGNRGAQSDGTPQDYIFLSGDPAGYSVNEGPNNRNDDFNTIDNISVNHNGKTIVQGSNQIEGWIHGDGTWGGPNPEPEIEKEDGGNGGVAYQEFTLNVSAELTDTDGSEILSGITLTGIPEGASVELVDPPEGVKLKEIGNGWFITNPGQGDLNDIELTLQVPLDAEPFVIKAEATSTEVYRDENGNPIPVDGVDTATGYDQAAGVVAPVEPPVIDGLDDAIVVNEAYLEGGTKEGEGEPEAEGSFTVSSQVGISQLSIAGESISIADLLALAGGNGTIGPIDTAEGNTLVITGYDGDAKGGTVHYELILVDSVTHPGPDEDSLDKEAIPVSVVDELGQSSAANIGVTIVDDTPSRFELAEAIEVPVSEIEMADLDAGWQNMVATSGSGQVTTTSDDSGIYIQWGGSSGSGYDFVYSEGLTGSELVETDSLFSLGTLTHNNFSISANSKVLDTVDLEVSFTVVIDGVPVEVTTVIQLEHDETPNNKTPVTHEDNDDIVKITNPEQEQVITVGDREYVLKIKGFMDEDGKLVDTVYTTETKASSFELYAEIASTDDLPVVTGQVEADWGADGAAAEGSLLWRNGEEAPVSSGTIEGQHGTLTVNADGTYTYEVSRGARDGMKAGESYEDEFTYYLTDADGDVVASTLTINLEGVVNGIVAVGNVATADLALVDIMPEPVHSQVMGNETSHHATSNTRVDNYSETFVIEEGSTGQFSFDVSISTPSLWPQSTSASLSWSLLKSDGNDDWVEVPGYGGNAGNGVHGATGLEEGEYKVEFTATTSGSVWLPFVGTSYSSVSISDVNLIQQPDSYQEAQATAVEGNVLTDSGVDGSSDIPGSTNTVLKVWDGEAFVAATKDGVSIAGQYGEFTLYADGGYLYEPDPDIDSVGQIDTVAYQLAHPSGVTAEASLQVGITGPGVDSFVWGTDSDDSIAGGGGNDIIVGGAGDDILTGGEGNDVFKWNFGDQGTTEAPANDVVTDFANGNNTLDLADLLQGEDGSNIGQFVLAEQEGADTVLYLSSDGSLAGSKDNADQVIRLQGKSFEDFGAEAGNSGDLISKMIESGQLHIDQ</sequence>
<comment type="subcellular location">
    <subcellularLocation>
        <location evidence="1">Membrane</location>
    </subcellularLocation>
</comment>
<dbReference type="GO" id="GO:0005576">
    <property type="term" value="C:extracellular region"/>
    <property type="evidence" value="ECO:0007669"/>
    <property type="project" value="InterPro"/>
</dbReference>
<dbReference type="InterPro" id="IPR019960">
    <property type="entry name" value="T1SS_VCA0849"/>
</dbReference>
<dbReference type="PRINTS" id="PR01488">
    <property type="entry name" value="RTXTOXINA"/>
</dbReference>
<protein>
    <recommendedName>
        <fullName evidence="7">VWFA domain-containing protein</fullName>
    </recommendedName>
</protein>
<dbReference type="SUPFAM" id="SSF51120">
    <property type="entry name" value="beta-Roll"/>
    <property type="match status" value="1"/>
</dbReference>
<keyword evidence="2" id="KW-0800">Toxin</keyword>
<evidence type="ECO:0000313" key="8">
    <source>
        <dbReference type="EMBL" id="PMR74885.1"/>
    </source>
</evidence>
<dbReference type="Pfam" id="PF00353">
    <property type="entry name" value="HemolysinCabind"/>
    <property type="match status" value="1"/>
</dbReference>
<dbReference type="InterPro" id="IPR003995">
    <property type="entry name" value="RTX_toxin_determinant-A"/>
</dbReference>
<accession>A0A2N7U372</accession>
<feature type="domain" description="VWFA" evidence="7">
    <location>
        <begin position="481"/>
        <end position="691"/>
    </location>
</feature>
<dbReference type="Pfam" id="PF17963">
    <property type="entry name" value="Big_9"/>
    <property type="match status" value="1"/>
</dbReference>
<dbReference type="InterPro" id="IPR036465">
    <property type="entry name" value="vWFA_dom_sf"/>
</dbReference>
<dbReference type="PROSITE" id="PS00330">
    <property type="entry name" value="HEMOLYSIN_CALCIUM"/>
    <property type="match status" value="2"/>
</dbReference>
<dbReference type="NCBIfam" id="TIGR03661">
    <property type="entry name" value="T1SS_VCA0849"/>
    <property type="match status" value="1"/>
</dbReference>
<dbReference type="InterPro" id="IPR011049">
    <property type="entry name" value="Serralysin-like_metalloprot_C"/>
</dbReference>
<dbReference type="SUPFAM" id="SSF53300">
    <property type="entry name" value="vWA-like"/>
    <property type="match status" value="1"/>
</dbReference>
<evidence type="ECO:0000256" key="6">
    <source>
        <dbReference type="ARBA" id="ARBA00023136"/>
    </source>
</evidence>
<keyword evidence="9" id="KW-1185">Reference proteome</keyword>
<dbReference type="PROSITE" id="PS50234">
    <property type="entry name" value="VWFA"/>
    <property type="match status" value="1"/>
</dbReference>
<evidence type="ECO:0000313" key="9">
    <source>
        <dbReference type="Proteomes" id="UP000235803"/>
    </source>
</evidence>
<keyword evidence="3" id="KW-0677">Repeat</keyword>
<dbReference type="Gene3D" id="3.40.50.410">
    <property type="entry name" value="von Willebrand factor, type A domain"/>
    <property type="match status" value="1"/>
</dbReference>
<evidence type="ECO:0000256" key="3">
    <source>
        <dbReference type="ARBA" id="ARBA00022737"/>
    </source>
</evidence>
<evidence type="ECO:0000256" key="4">
    <source>
        <dbReference type="ARBA" id="ARBA00022837"/>
    </source>
</evidence>
<feature type="non-terminal residue" evidence="8">
    <location>
        <position position="1"/>
    </location>
</feature>
<evidence type="ECO:0000259" key="7">
    <source>
        <dbReference type="PROSITE" id="PS50234"/>
    </source>
</evidence>
<dbReference type="GO" id="GO:0005509">
    <property type="term" value="F:calcium ion binding"/>
    <property type="evidence" value="ECO:0007669"/>
    <property type="project" value="InterPro"/>
</dbReference>
<evidence type="ECO:0000256" key="1">
    <source>
        <dbReference type="ARBA" id="ARBA00004370"/>
    </source>
</evidence>
<dbReference type="GO" id="GO:0090729">
    <property type="term" value="F:toxin activity"/>
    <property type="evidence" value="ECO:0007669"/>
    <property type="project" value="UniProtKB-KW"/>
</dbReference>
<dbReference type="InterPro" id="IPR043824">
    <property type="entry name" value="DUF5801"/>
</dbReference>
<keyword evidence="5" id="KW-0843">Virulence</keyword>
<dbReference type="EMBL" id="PNRF01000024">
    <property type="protein sequence ID" value="PMR74885.1"/>
    <property type="molecule type" value="Genomic_DNA"/>
</dbReference>
<reference evidence="8 9" key="1">
    <citation type="submission" date="2018-01" db="EMBL/GenBank/DDBJ databases">
        <title>Halomonas endophytica sp. nov., isolated from storage liquid in the stems of Populus euphratica.</title>
        <authorList>
            <person name="Chen C."/>
        </authorList>
    </citation>
    <scope>NUCLEOTIDE SEQUENCE [LARGE SCALE GENOMIC DNA]</scope>
    <source>
        <strain evidence="8 9">MC28</strain>
    </source>
</reference>
<proteinExistence type="predicted"/>